<reference evidence="2" key="2">
    <citation type="journal article" date="2015" name="Fish Shellfish Immunol.">
        <title>Early steps in the European eel (Anguilla anguilla)-Vibrio vulnificus interaction in the gills: Role of the RtxA13 toxin.</title>
        <authorList>
            <person name="Callol A."/>
            <person name="Pajuelo D."/>
            <person name="Ebbesson L."/>
            <person name="Teles M."/>
            <person name="MacKenzie S."/>
            <person name="Amaro C."/>
        </authorList>
    </citation>
    <scope>NUCLEOTIDE SEQUENCE</scope>
</reference>
<organism evidence="2">
    <name type="scientific">Anguilla anguilla</name>
    <name type="common">European freshwater eel</name>
    <name type="synonym">Muraena anguilla</name>
    <dbReference type="NCBI Taxonomy" id="7936"/>
    <lineage>
        <taxon>Eukaryota</taxon>
        <taxon>Metazoa</taxon>
        <taxon>Chordata</taxon>
        <taxon>Craniata</taxon>
        <taxon>Vertebrata</taxon>
        <taxon>Euteleostomi</taxon>
        <taxon>Actinopterygii</taxon>
        <taxon>Neopterygii</taxon>
        <taxon>Teleostei</taxon>
        <taxon>Anguilliformes</taxon>
        <taxon>Anguillidae</taxon>
        <taxon>Anguilla</taxon>
    </lineage>
</organism>
<proteinExistence type="predicted"/>
<reference evidence="2" key="1">
    <citation type="submission" date="2014-11" db="EMBL/GenBank/DDBJ databases">
        <authorList>
            <person name="Amaro Gonzalez C."/>
        </authorList>
    </citation>
    <scope>NUCLEOTIDE SEQUENCE</scope>
</reference>
<protein>
    <submittedName>
        <fullName evidence="2">Uncharacterized protein</fullName>
    </submittedName>
</protein>
<evidence type="ECO:0000256" key="1">
    <source>
        <dbReference type="SAM" id="MobiDB-lite"/>
    </source>
</evidence>
<dbReference type="AlphaFoldDB" id="A0A0E9W6P8"/>
<evidence type="ECO:0000313" key="2">
    <source>
        <dbReference type="EMBL" id="JAH86027.1"/>
    </source>
</evidence>
<feature type="compositionally biased region" description="Low complexity" evidence="1">
    <location>
        <begin position="15"/>
        <end position="26"/>
    </location>
</feature>
<feature type="region of interest" description="Disordered" evidence="1">
    <location>
        <begin position="1"/>
        <end position="27"/>
    </location>
</feature>
<accession>A0A0E9W6P8</accession>
<sequence length="47" mass="5371">MVVEPQTLLAEKNNKNNNNNNSNRYNRVPRASLLGPLKINVHHIFST</sequence>
<dbReference type="EMBL" id="GBXM01022550">
    <property type="protein sequence ID" value="JAH86027.1"/>
    <property type="molecule type" value="Transcribed_RNA"/>
</dbReference>
<name>A0A0E9W6P8_ANGAN</name>